<accession>A0A4R8DUM6</accession>
<dbReference type="RefSeq" id="WP_133994702.1">
    <property type="nucleotide sequence ID" value="NZ_SODV01000001.1"/>
</dbReference>
<name>A0A4R8DUM6_9BACT</name>
<dbReference type="EMBL" id="SODV01000001">
    <property type="protein sequence ID" value="TDX02074.1"/>
    <property type="molecule type" value="Genomic_DNA"/>
</dbReference>
<sequence>MTRFILIAFFMASACSAAAQDAAQTKALKEISLVGDRFRPEPGAFVSCNVDYTYALASDPSHTLDSLTGVYRLWGSTRFTRIGHTETLQDDSTVVVAYHDDHVLMAGPYIPGASAGKDMFFGSLDTAVLAKADISLTKGAITIRFPDSTRHYNCTLVYDPSTHIPKSMTYVMPASPSGPALVTMRFSAYSRAPLDTASLNVRTYIKVGMDGKAQAQPAFSGYRFIQTANFPVSIN</sequence>
<reference evidence="2 3" key="1">
    <citation type="submission" date="2019-03" db="EMBL/GenBank/DDBJ databases">
        <title>Genomic Encyclopedia of Type Strains, Phase IV (KMG-IV): sequencing the most valuable type-strain genomes for metagenomic binning, comparative biology and taxonomic classification.</title>
        <authorList>
            <person name="Goeker M."/>
        </authorList>
    </citation>
    <scope>NUCLEOTIDE SEQUENCE [LARGE SCALE GENOMIC DNA]</scope>
    <source>
        <strain evidence="2 3">DSM 100059</strain>
    </source>
</reference>
<feature type="chain" id="PRO_5020882297" description="Outer membrane lipoprotein-sorting protein" evidence="1">
    <location>
        <begin position="20"/>
        <end position="235"/>
    </location>
</feature>
<dbReference type="AlphaFoldDB" id="A0A4R8DUM6"/>
<organism evidence="2 3">
    <name type="scientific">Dinghuibacter silviterrae</name>
    <dbReference type="NCBI Taxonomy" id="1539049"/>
    <lineage>
        <taxon>Bacteria</taxon>
        <taxon>Pseudomonadati</taxon>
        <taxon>Bacteroidota</taxon>
        <taxon>Chitinophagia</taxon>
        <taxon>Chitinophagales</taxon>
        <taxon>Chitinophagaceae</taxon>
        <taxon>Dinghuibacter</taxon>
    </lineage>
</organism>
<evidence type="ECO:0000313" key="3">
    <source>
        <dbReference type="Proteomes" id="UP000294498"/>
    </source>
</evidence>
<keyword evidence="3" id="KW-1185">Reference proteome</keyword>
<gene>
    <name evidence="2" type="ORF">EDB95_3123</name>
</gene>
<feature type="signal peptide" evidence="1">
    <location>
        <begin position="1"/>
        <end position="19"/>
    </location>
</feature>
<comment type="caution">
    <text evidence="2">The sequence shown here is derived from an EMBL/GenBank/DDBJ whole genome shotgun (WGS) entry which is preliminary data.</text>
</comment>
<protein>
    <recommendedName>
        <fullName evidence="4">Outer membrane lipoprotein-sorting protein</fullName>
    </recommendedName>
</protein>
<evidence type="ECO:0008006" key="4">
    <source>
        <dbReference type="Google" id="ProtNLM"/>
    </source>
</evidence>
<dbReference type="PROSITE" id="PS51257">
    <property type="entry name" value="PROKAR_LIPOPROTEIN"/>
    <property type="match status" value="1"/>
</dbReference>
<dbReference type="Proteomes" id="UP000294498">
    <property type="component" value="Unassembled WGS sequence"/>
</dbReference>
<evidence type="ECO:0000256" key="1">
    <source>
        <dbReference type="SAM" id="SignalP"/>
    </source>
</evidence>
<proteinExistence type="predicted"/>
<evidence type="ECO:0000313" key="2">
    <source>
        <dbReference type="EMBL" id="TDX02074.1"/>
    </source>
</evidence>
<keyword evidence="1" id="KW-0732">Signal</keyword>